<evidence type="ECO:0000313" key="1">
    <source>
        <dbReference type="EMBL" id="ETJ30158.1"/>
    </source>
</evidence>
<dbReference type="AlphaFoldDB" id="W1XII8"/>
<reference evidence="1" key="1">
    <citation type="submission" date="2013-12" db="EMBL/GenBank/DDBJ databases">
        <title>A Varibaculum cambriense genome reconstructed from a premature infant gut community with otherwise low bacterial novelty that shifts toward anaerobic metabolism during the third week of life.</title>
        <authorList>
            <person name="Brown C.T."/>
            <person name="Sharon I."/>
            <person name="Thomas B.C."/>
            <person name="Castelle C.J."/>
            <person name="Morowitz M.J."/>
            <person name="Banfield J.F."/>
        </authorList>
    </citation>
    <scope>NUCLEOTIDE SEQUENCE</scope>
</reference>
<proteinExistence type="predicted"/>
<dbReference type="Gene3D" id="3.30.470.20">
    <property type="entry name" value="ATP-grasp fold, B domain"/>
    <property type="match status" value="1"/>
</dbReference>
<protein>
    <submittedName>
        <fullName evidence="1">Carbamoyl-phosphate synthase large chain</fullName>
    </submittedName>
</protein>
<feature type="non-terminal residue" evidence="1">
    <location>
        <position position="1"/>
    </location>
</feature>
<comment type="caution">
    <text evidence="1">The sequence shown here is derived from an EMBL/GenBank/DDBJ whole genome shotgun (WGS) entry which is preliminary data.</text>
</comment>
<dbReference type="SUPFAM" id="SSF56059">
    <property type="entry name" value="Glutathione synthetase ATP-binding domain-like"/>
    <property type="match status" value="1"/>
</dbReference>
<organism evidence="1">
    <name type="scientific">human gut metagenome</name>
    <dbReference type="NCBI Taxonomy" id="408170"/>
    <lineage>
        <taxon>unclassified sequences</taxon>
        <taxon>metagenomes</taxon>
        <taxon>organismal metagenomes</taxon>
    </lineage>
</organism>
<name>W1XII8_9ZZZZ</name>
<accession>W1XII8</accession>
<dbReference type="EMBL" id="AZMM01015325">
    <property type="protein sequence ID" value="ETJ30158.1"/>
    <property type="molecule type" value="Genomic_DNA"/>
</dbReference>
<sequence>GTKMMATGEIMAIGANFEQAFLKGIRSLEIGKSFFL</sequence>
<gene>
    <name evidence="1" type="ORF">Q604_UNBC15325G0002</name>
</gene>